<reference evidence="1 2" key="2">
    <citation type="submission" date="2016-03" db="EMBL/GenBank/DDBJ databases">
        <title>New uncultured bacterium of the family Gallionellaceae from acid mine drainage: description and reconstruction of genome based on metagenomic analysis of microbial community.</title>
        <authorList>
            <person name="Kadnikov V."/>
            <person name="Ivasenko D."/>
            <person name="Beletsky A."/>
            <person name="Mardanov A."/>
            <person name="Danilova E."/>
            <person name="Pimenov N."/>
            <person name="Karnachuk O."/>
            <person name="Ravin N."/>
        </authorList>
    </citation>
    <scope>NUCLEOTIDE SEQUENCE [LARGE SCALE GENOMIC DNA]</scope>
    <source>
        <strain evidence="1">ShG14-8</strain>
    </source>
</reference>
<dbReference type="AlphaFoldDB" id="A0A139BNK5"/>
<evidence type="ECO:0000313" key="2">
    <source>
        <dbReference type="Proteomes" id="UP000070578"/>
    </source>
</evidence>
<accession>A0A139BNK5</accession>
<gene>
    <name evidence="1" type="ORF">AWT59_3316</name>
</gene>
<dbReference type="EMBL" id="LSLI01000202">
    <property type="protein sequence ID" value="KXS30560.1"/>
    <property type="molecule type" value="Genomic_DNA"/>
</dbReference>
<comment type="caution">
    <text evidence="1">The sequence shown here is derived from an EMBL/GenBank/DDBJ whole genome shotgun (WGS) entry which is preliminary data.</text>
</comment>
<reference evidence="1 2" key="1">
    <citation type="submission" date="2016-02" db="EMBL/GenBank/DDBJ databases">
        <authorList>
            <person name="Wen L."/>
            <person name="He K."/>
            <person name="Yang H."/>
        </authorList>
    </citation>
    <scope>NUCLEOTIDE SEQUENCE [LARGE SCALE GENOMIC DNA]</scope>
    <source>
        <strain evidence="1">ShG14-8</strain>
    </source>
</reference>
<proteinExistence type="predicted"/>
<protein>
    <submittedName>
        <fullName evidence="1">Uncharacterized protein</fullName>
    </submittedName>
</protein>
<dbReference type="InterPro" id="IPR045397">
    <property type="entry name" value="TumE-like"/>
</dbReference>
<evidence type="ECO:0000313" key="1">
    <source>
        <dbReference type="EMBL" id="KXS30560.1"/>
    </source>
</evidence>
<sequence>MQADNDIDTLIDLNGSIVQQEHGYWVEIHAWRVDSTVLIPHGVRYALTLHEKSGKRVMGYDNAHAVKPTGRFKHAGQVLPYDHKHRHISDKGVSYEFKDAYQLLRDFFADVDQILKETAK</sequence>
<organism evidence="1 2">
    <name type="scientific">Candidatus Gallionella acididurans</name>
    <dbReference type="NCBI Taxonomy" id="1796491"/>
    <lineage>
        <taxon>Bacteria</taxon>
        <taxon>Pseudomonadati</taxon>
        <taxon>Pseudomonadota</taxon>
        <taxon>Betaproteobacteria</taxon>
        <taxon>Nitrosomonadales</taxon>
        <taxon>Gallionellaceae</taxon>
        <taxon>Gallionella</taxon>
    </lineage>
</organism>
<dbReference type="Proteomes" id="UP000070578">
    <property type="component" value="Unassembled WGS sequence"/>
</dbReference>
<name>A0A139BNK5_9PROT</name>
<dbReference type="Pfam" id="PF20126">
    <property type="entry name" value="TumE"/>
    <property type="match status" value="1"/>
</dbReference>